<accession>R7ZRM3</accession>
<name>R7ZRM3_9BACT</name>
<dbReference type="STRING" id="1232681.ADIS_3079"/>
<dbReference type="InterPro" id="IPR008322">
    <property type="entry name" value="UPF0261"/>
</dbReference>
<comment type="caution">
    <text evidence="3">The sequence shown here is derived from an EMBL/GenBank/DDBJ whole genome shotgun (WGS) entry which is preliminary data.</text>
</comment>
<dbReference type="InterPro" id="IPR056778">
    <property type="entry name" value="UPF0261_C"/>
</dbReference>
<dbReference type="PANTHER" id="PTHR31862:SF1">
    <property type="entry name" value="UPF0261 DOMAIN PROTEIN (AFU_ORTHOLOGUE AFUA_1G10120)"/>
    <property type="match status" value="1"/>
</dbReference>
<dbReference type="AlphaFoldDB" id="R7ZRM3"/>
<dbReference type="OrthoDB" id="9776369at2"/>
<gene>
    <name evidence="3" type="ORF">ADIS_3079</name>
</gene>
<dbReference type="PANTHER" id="PTHR31862">
    <property type="entry name" value="UPF0261 DOMAIN PROTEIN (AFU_ORTHOLOGUE AFUA_1G10120)"/>
    <property type="match status" value="1"/>
</dbReference>
<dbReference type="Proteomes" id="UP000013909">
    <property type="component" value="Unassembled WGS sequence"/>
</dbReference>
<dbReference type="Gene3D" id="3.40.50.12030">
    <property type="entry name" value="Uncharacterised protein family UPF0261, NC domain"/>
    <property type="match status" value="1"/>
</dbReference>
<evidence type="ECO:0000313" key="3">
    <source>
        <dbReference type="EMBL" id="EON76629.1"/>
    </source>
</evidence>
<dbReference type="PATRIC" id="fig|1288963.3.peg.3074"/>
<feature type="domain" description="UPF0261" evidence="2">
    <location>
        <begin position="190"/>
        <end position="405"/>
    </location>
</feature>
<dbReference type="EMBL" id="AQHR01000085">
    <property type="protein sequence ID" value="EON76629.1"/>
    <property type="molecule type" value="Genomic_DNA"/>
</dbReference>
<dbReference type="Gene3D" id="3.40.50.12020">
    <property type="entry name" value="Uncharacterised protein family UPF0261, NN domain"/>
    <property type="match status" value="1"/>
</dbReference>
<keyword evidence="4" id="KW-1185">Reference proteome</keyword>
<dbReference type="InterPro" id="IPR051353">
    <property type="entry name" value="Tobamovirus_resist_UPF0261"/>
</dbReference>
<dbReference type="NCBIfam" id="NF002674">
    <property type="entry name" value="PRK02399.1-2"/>
    <property type="match status" value="1"/>
</dbReference>
<dbReference type="PIRSF" id="PIRSF033271">
    <property type="entry name" value="UCP033271"/>
    <property type="match status" value="1"/>
</dbReference>
<dbReference type="RefSeq" id="WP_010855213.1">
    <property type="nucleotide sequence ID" value="NZ_AQHR01000085.1"/>
</dbReference>
<dbReference type="InterPro" id="IPR044122">
    <property type="entry name" value="UPF0261_N"/>
</dbReference>
<sequence>MKSTNTGFLVVLGCFDTKWEVYGQLYRSLVESGASPKMVNLGLAESGGDFPVDVESSEIAALSGYTIGELRNRGDRGFALDQMAMGAQKWLSEHHASGLVKGVIGMGGGGGTFLFLKAIQVLPLGLPKMCISTLATKDVSLSVGVKDVVLVPSVVDVAGLNRIIRPIIHQAAAALLAMSRVSIPESAPSKPLVAISMFGNTTECVNRCTALLEENGFEVMAFHANGVGGRNMEALIKEGVFNAVMDLTTTELADEFCGGILSAGPDRMKAAVLQQLPLVVAPGCLDMVNFGRPETVPAELRDRTFYQWAPDVTLMRTNKEDNHRLGEHIASLVNPLKSRVAIVWPEGGFSQVGSKGGLFFDPEADSACLDGLLAGLDPSISVKRVPDSINSPSFAEAAVAQLLRLVNGK</sequence>
<reference evidence="3 4" key="1">
    <citation type="submission" date="2013-02" db="EMBL/GenBank/DDBJ databases">
        <title>A novel strain isolated from Lonar lake, Maharashtra, India.</title>
        <authorList>
            <person name="Singh A."/>
        </authorList>
    </citation>
    <scope>NUCLEOTIDE SEQUENCE [LARGE SCALE GENOMIC DNA]</scope>
    <source>
        <strain evidence="3 4">AK24</strain>
    </source>
</reference>
<feature type="domain" description="UPF0261" evidence="1">
    <location>
        <begin position="9"/>
        <end position="180"/>
    </location>
</feature>
<dbReference type="Pfam" id="PF06792">
    <property type="entry name" value="UPF0261"/>
    <property type="match status" value="1"/>
</dbReference>
<protein>
    <submittedName>
        <fullName evidence="3">Transcriptional regulator</fullName>
    </submittedName>
</protein>
<dbReference type="CDD" id="cd15488">
    <property type="entry name" value="Tm-1-like"/>
    <property type="match status" value="1"/>
</dbReference>
<evidence type="ECO:0000259" key="1">
    <source>
        <dbReference type="Pfam" id="PF06792"/>
    </source>
</evidence>
<proteinExistence type="predicted"/>
<evidence type="ECO:0000313" key="4">
    <source>
        <dbReference type="Proteomes" id="UP000013909"/>
    </source>
</evidence>
<evidence type="ECO:0000259" key="2">
    <source>
        <dbReference type="Pfam" id="PF23189"/>
    </source>
</evidence>
<organism evidence="3 4">
    <name type="scientific">Lunatimonas lonarensis</name>
    <dbReference type="NCBI Taxonomy" id="1232681"/>
    <lineage>
        <taxon>Bacteria</taxon>
        <taxon>Pseudomonadati</taxon>
        <taxon>Bacteroidota</taxon>
        <taxon>Cytophagia</taxon>
        <taxon>Cytophagales</taxon>
        <taxon>Cyclobacteriaceae</taxon>
    </lineage>
</organism>
<dbReference type="Pfam" id="PF23189">
    <property type="entry name" value="UPF0261_C"/>
    <property type="match status" value="1"/>
</dbReference>